<organism evidence="2 3">
    <name type="scientific">Escallonia herrerae</name>
    <dbReference type="NCBI Taxonomy" id="1293975"/>
    <lineage>
        <taxon>Eukaryota</taxon>
        <taxon>Viridiplantae</taxon>
        <taxon>Streptophyta</taxon>
        <taxon>Embryophyta</taxon>
        <taxon>Tracheophyta</taxon>
        <taxon>Spermatophyta</taxon>
        <taxon>Magnoliopsida</taxon>
        <taxon>eudicotyledons</taxon>
        <taxon>Gunneridae</taxon>
        <taxon>Pentapetalae</taxon>
        <taxon>asterids</taxon>
        <taxon>campanulids</taxon>
        <taxon>Escalloniales</taxon>
        <taxon>Escalloniaceae</taxon>
        <taxon>Escallonia</taxon>
    </lineage>
</organism>
<name>A0AA88WLP6_9ASTE</name>
<evidence type="ECO:0000313" key="2">
    <source>
        <dbReference type="EMBL" id="KAK3029493.1"/>
    </source>
</evidence>
<comment type="caution">
    <text evidence="2">The sequence shown here is derived from an EMBL/GenBank/DDBJ whole genome shotgun (WGS) entry which is preliminary data.</text>
</comment>
<dbReference type="EMBL" id="JAVXUP010000378">
    <property type="protein sequence ID" value="KAK3029493.1"/>
    <property type="molecule type" value="Genomic_DNA"/>
</dbReference>
<evidence type="ECO:0008006" key="4">
    <source>
        <dbReference type="Google" id="ProtNLM"/>
    </source>
</evidence>
<dbReference type="PANTHER" id="PTHR11954:SF42">
    <property type="entry name" value="TAUTOMERASE_MIF SUPERFAMILY PROTEIN"/>
    <property type="match status" value="1"/>
</dbReference>
<sequence>MPCLNISTNVSLDGVDTDPISSEATRAIAQIIGRPENLVMVLLRGSATITFGGNKEPAAFAEIVSMGGINSEVKKKLIETLGIILQNRLRIPRERFFLKVKAREREKMPCLNLSTNVNLEGVDTSTILSEANSTLAELIGKPKAYVMIVLKGSVPIAFGGTEQPAAYGELVSIGGLNPTVNKKLSAAIADILETKLSVSKDRFFLKFYDTKASHLSFPNFPRDGGLLIALFVFV</sequence>
<keyword evidence="3" id="KW-1185">Reference proteome</keyword>
<comment type="similarity">
    <text evidence="1">Belongs to the MIF family.</text>
</comment>
<dbReference type="GO" id="GO:0005615">
    <property type="term" value="C:extracellular space"/>
    <property type="evidence" value="ECO:0007669"/>
    <property type="project" value="TreeGrafter"/>
</dbReference>
<gene>
    <name evidence="2" type="ORF">RJ639_037514</name>
</gene>
<dbReference type="SUPFAM" id="SSF55331">
    <property type="entry name" value="Tautomerase/MIF"/>
    <property type="match status" value="2"/>
</dbReference>
<reference evidence="2" key="1">
    <citation type="submission" date="2022-12" db="EMBL/GenBank/DDBJ databases">
        <title>Draft genome assemblies for two species of Escallonia (Escalloniales).</title>
        <authorList>
            <person name="Chanderbali A."/>
            <person name="Dervinis C."/>
            <person name="Anghel I."/>
            <person name="Soltis D."/>
            <person name="Soltis P."/>
            <person name="Zapata F."/>
        </authorList>
    </citation>
    <scope>NUCLEOTIDE SEQUENCE</scope>
    <source>
        <strain evidence="2">UCBG64.0493</strain>
        <tissue evidence="2">Leaf</tissue>
    </source>
</reference>
<dbReference type="InterPro" id="IPR014347">
    <property type="entry name" value="Tautomerase/MIF_sf"/>
</dbReference>
<dbReference type="Pfam" id="PF01187">
    <property type="entry name" value="MIF"/>
    <property type="match status" value="2"/>
</dbReference>
<dbReference type="AlphaFoldDB" id="A0AA88WLP6"/>
<dbReference type="Gene3D" id="3.30.429.10">
    <property type="entry name" value="Macrophage Migration Inhibitory Factor"/>
    <property type="match status" value="2"/>
</dbReference>
<proteinExistence type="inferred from homology"/>
<protein>
    <recommendedName>
        <fullName evidence="4">Macrophage migration inhibitory factor</fullName>
    </recommendedName>
</protein>
<dbReference type="FunFam" id="3.30.429.10:FF:000004">
    <property type="entry name" value="Tautomerase/MIF superfamily protein"/>
    <property type="match status" value="1"/>
</dbReference>
<dbReference type="PANTHER" id="PTHR11954">
    <property type="entry name" value="D-DOPACHROME DECARBOXYLASE"/>
    <property type="match status" value="1"/>
</dbReference>
<dbReference type="Proteomes" id="UP001188597">
    <property type="component" value="Unassembled WGS sequence"/>
</dbReference>
<dbReference type="GO" id="GO:0050178">
    <property type="term" value="F:phenylpyruvate tautomerase activity"/>
    <property type="evidence" value="ECO:0007669"/>
    <property type="project" value="TreeGrafter"/>
</dbReference>
<accession>A0AA88WLP6</accession>
<dbReference type="InterPro" id="IPR001398">
    <property type="entry name" value="Macrophage_inhib_fac"/>
</dbReference>
<evidence type="ECO:0000313" key="3">
    <source>
        <dbReference type="Proteomes" id="UP001188597"/>
    </source>
</evidence>
<evidence type="ECO:0000256" key="1">
    <source>
        <dbReference type="ARBA" id="ARBA00005851"/>
    </source>
</evidence>